<name>B9T5K5_RICCO</name>
<evidence type="ECO:0000313" key="2">
    <source>
        <dbReference type="EMBL" id="EEF28854.1"/>
    </source>
</evidence>
<dbReference type="PANTHER" id="PTHR36707">
    <property type="entry name" value="T20M3.17 PROTEIN"/>
    <property type="match status" value="1"/>
</dbReference>
<feature type="region of interest" description="Disordered" evidence="1">
    <location>
        <begin position="1"/>
        <end position="28"/>
    </location>
</feature>
<dbReference type="EMBL" id="EQ974534">
    <property type="protein sequence ID" value="EEF28854.1"/>
    <property type="molecule type" value="Genomic_DNA"/>
</dbReference>
<dbReference type="PANTHER" id="PTHR36707:SF1">
    <property type="entry name" value="T20M3.17 PROTEIN"/>
    <property type="match status" value="1"/>
</dbReference>
<feature type="region of interest" description="Disordered" evidence="1">
    <location>
        <begin position="265"/>
        <end position="291"/>
    </location>
</feature>
<evidence type="ECO:0000313" key="3">
    <source>
        <dbReference type="Proteomes" id="UP000008311"/>
    </source>
</evidence>
<organism evidence="2 3">
    <name type="scientific">Ricinus communis</name>
    <name type="common">Castor bean</name>
    <dbReference type="NCBI Taxonomy" id="3988"/>
    <lineage>
        <taxon>Eukaryota</taxon>
        <taxon>Viridiplantae</taxon>
        <taxon>Streptophyta</taxon>
        <taxon>Embryophyta</taxon>
        <taxon>Tracheophyta</taxon>
        <taxon>Spermatophyta</taxon>
        <taxon>Magnoliopsida</taxon>
        <taxon>eudicotyledons</taxon>
        <taxon>Gunneridae</taxon>
        <taxon>Pentapetalae</taxon>
        <taxon>rosids</taxon>
        <taxon>fabids</taxon>
        <taxon>Malpighiales</taxon>
        <taxon>Euphorbiaceae</taxon>
        <taxon>Acalyphoideae</taxon>
        <taxon>Acalypheae</taxon>
        <taxon>Ricinus</taxon>
    </lineage>
</organism>
<sequence length="366" mass="41313">MASSYIYLDKGSNSTVDPEEETSLKTPVTDIISMKEDWKGEKTLTSVEKSHGNDASDSSDAYSESVKTSLRQCCEEYSSFDKCLTPCSTTIIFDSSVSSQISDTDSTSFLDCLVNLDGEDSKLISDEELDMDYLPSGFPSPSCNNSIYNDSTPNSEINKHTRYGMFSEHNSSDSLHLEDFSTDEPLFWPSECKRDWSSEETWKFFSMSPRKYTTELGMPRKTCSKSAESKFHVLKMDSRKDCRRRLDFSSVSIVAVKMLEHKQRSNTNYSKKIKPASSTTPSRLRRSTEHSAKIVPIEMEDDIKQAKNREVAVAKLNCIHVDLLQDDIISNEELPIETLLGLGEFDGHEGVDSEFNEDVFTLDDSF</sequence>
<accession>B9T5K5</accession>
<protein>
    <submittedName>
        <fullName evidence="2">Uncharacterized protein</fullName>
    </submittedName>
</protein>
<dbReference type="eggNOG" id="ENOG502S02R">
    <property type="taxonomic scope" value="Eukaryota"/>
</dbReference>
<dbReference type="AlphaFoldDB" id="B9T5K5"/>
<evidence type="ECO:0000256" key="1">
    <source>
        <dbReference type="SAM" id="MobiDB-lite"/>
    </source>
</evidence>
<dbReference type="InParanoid" id="B9T5K5"/>
<gene>
    <name evidence="2" type="ORF">RCOM_1007940</name>
</gene>
<keyword evidence="3" id="KW-1185">Reference proteome</keyword>
<reference evidence="3" key="1">
    <citation type="journal article" date="2010" name="Nat. Biotechnol.">
        <title>Draft genome sequence of the oilseed species Ricinus communis.</title>
        <authorList>
            <person name="Chan A.P."/>
            <person name="Crabtree J."/>
            <person name="Zhao Q."/>
            <person name="Lorenzi H."/>
            <person name="Orvis J."/>
            <person name="Puiu D."/>
            <person name="Melake-Berhan A."/>
            <person name="Jones K.M."/>
            <person name="Redman J."/>
            <person name="Chen G."/>
            <person name="Cahoon E.B."/>
            <person name="Gedil M."/>
            <person name="Stanke M."/>
            <person name="Haas B.J."/>
            <person name="Wortman J.R."/>
            <person name="Fraser-Liggett C.M."/>
            <person name="Ravel J."/>
            <person name="Rabinowicz P.D."/>
        </authorList>
    </citation>
    <scope>NUCLEOTIDE SEQUENCE [LARGE SCALE GENOMIC DNA]</scope>
    <source>
        <strain evidence="3">cv. Hale</strain>
    </source>
</reference>
<dbReference type="Proteomes" id="UP000008311">
    <property type="component" value="Unassembled WGS sequence"/>
</dbReference>
<proteinExistence type="predicted"/>